<organism evidence="4 5">
    <name type="scientific">Nocardioides zeae</name>
    <dbReference type="NCBI Taxonomy" id="1457234"/>
    <lineage>
        <taxon>Bacteria</taxon>
        <taxon>Bacillati</taxon>
        <taxon>Actinomycetota</taxon>
        <taxon>Actinomycetes</taxon>
        <taxon>Propionibacteriales</taxon>
        <taxon>Nocardioidaceae</taxon>
        <taxon>Nocardioides</taxon>
    </lineage>
</organism>
<name>A0A6P0HK94_9ACTN</name>
<dbReference type="AlphaFoldDB" id="A0A6P0HK94"/>
<accession>A0A6P0HK94</accession>
<evidence type="ECO:0000259" key="3">
    <source>
        <dbReference type="Pfam" id="PF07331"/>
    </source>
</evidence>
<feature type="transmembrane region" description="Helical" evidence="2">
    <location>
        <begin position="115"/>
        <end position="143"/>
    </location>
</feature>
<proteinExistence type="predicted"/>
<keyword evidence="2" id="KW-0812">Transmembrane</keyword>
<evidence type="ECO:0000313" key="4">
    <source>
        <dbReference type="EMBL" id="NEN78690.1"/>
    </source>
</evidence>
<dbReference type="Pfam" id="PF07331">
    <property type="entry name" value="TctB"/>
    <property type="match status" value="1"/>
</dbReference>
<dbReference type="InterPro" id="IPR009936">
    <property type="entry name" value="DUF1468"/>
</dbReference>
<dbReference type="RefSeq" id="WP_163772234.1">
    <property type="nucleotide sequence ID" value="NZ_JAAGXA010000006.1"/>
</dbReference>
<dbReference type="EMBL" id="JAAGXA010000006">
    <property type="protein sequence ID" value="NEN78690.1"/>
    <property type="molecule type" value="Genomic_DNA"/>
</dbReference>
<feature type="transmembrane region" description="Helical" evidence="2">
    <location>
        <begin position="67"/>
        <end position="88"/>
    </location>
</feature>
<evidence type="ECO:0000256" key="1">
    <source>
        <dbReference type="SAM" id="MobiDB-lite"/>
    </source>
</evidence>
<keyword evidence="2" id="KW-0472">Membrane</keyword>
<feature type="transmembrane region" description="Helical" evidence="2">
    <location>
        <begin position="35"/>
        <end position="60"/>
    </location>
</feature>
<keyword evidence="5" id="KW-1185">Reference proteome</keyword>
<reference evidence="4 5" key="1">
    <citation type="journal article" date="2014" name="Int. J. Syst. Evol. Microbiol.">
        <title>Nocardioides zeae sp. nov., isolated from the stem of Zea mays.</title>
        <authorList>
            <person name="Glaeser S.P."/>
            <person name="McInroy J.A."/>
            <person name="Busse H.J."/>
            <person name="Kampfer P."/>
        </authorList>
    </citation>
    <scope>NUCLEOTIDE SEQUENCE [LARGE SCALE GENOMIC DNA]</scope>
    <source>
        <strain evidence="4 5">JCM 30728</strain>
    </source>
</reference>
<comment type="caution">
    <text evidence="4">The sequence shown here is derived from an EMBL/GenBank/DDBJ whole genome shotgun (WGS) entry which is preliminary data.</text>
</comment>
<feature type="region of interest" description="Disordered" evidence="1">
    <location>
        <begin position="1"/>
        <end position="22"/>
    </location>
</feature>
<sequence length="186" mass="19061">MTTTPTEPAGAGTVVPEVEGTPPVAPERERDLAQLGLAAALVVIGAYTVYDASTLVVGFADPVGPKAFPYVIGSVLMGLGVLLGLAALRGDVPTPEDGEDVDLSQRSDWLTVAKLVGVLVLTIATVGWLGWAISGAILFAGATWSLGSRTYVRDLLIGAVLAVGSWYGFYVGLGIPLTPGVLDGIL</sequence>
<feature type="domain" description="DUF1468" evidence="3">
    <location>
        <begin position="37"/>
        <end position="177"/>
    </location>
</feature>
<dbReference type="Proteomes" id="UP000468687">
    <property type="component" value="Unassembled WGS sequence"/>
</dbReference>
<keyword evidence="2" id="KW-1133">Transmembrane helix</keyword>
<gene>
    <name evidence="4" type="ORF">G3T38_10410</name>
</gene>
<evidence type="ECO:0000256" key="2">
    <source>
        <dbReference type="SAM" id="Phobius"/>
    </source>
</evidence>
<evidence type="ECO:0000313" key="5">
    <source>
        <dbReference type="Proteomes" id="UP000468687"/>
    </source>
</evidence>
<protein>
    <submittedName>
        <fullName evidence="4">Tripartite tricarboxylate transporter TctB family protein</fullName>
    </submittedName>
</protein>
<feature type="transmembrane region" description="Helical" evidence="2">
    <location>
        <begin position="155"/>
        <end position="177"/>
    </location>
</feature>